<organism evidence="1 2">
    <name type="scientific">Haematococcus lacustris</name>
    <name type="common">Green alga</name>
    <name type="synonym">Haematococcus pluvialis</name>
    <dbReference type="NCBI Taxonomy" id="44745"/>
    <lineage>
        <taxon>Eukaryota</taxon>
        <taxon>Viridiplantae</taxon>
        <taxon>Chlorophyta</taxon>
        <taxon>core chlorophytes</taxon>
        <taxon>Chlorophyceae</taxon>
        <taxon>CS clade</taxon>
        <taxon>Chlamydomonadales</taxon>
        <taxon>Haematococcaceae</taxon>
        <taxon>Haematococcus</taxon>
    </lineage>
</organism>
<accession>A0A699ZBH5</accession>
<dbReference type="EMBL" id="BLLF01001018">
    <property type="protein sequence ID" value="GFH16586.1"/>
    <property type="molecule type" value="Genomic_DNA"/>
</dbReference>
<name>A0A699ZBH5_HAELA</name>
<evidence type="ECO:0000313" key="1">
    <source>
        <dbReference type="EMBL" id="GFH16586.1"/>
    </source>
</evidence>
<dbReference type="Proteomes" id="UP000485058">
    <property type="component" value="Unassembled WGS sequence"/>
</dbReference>
<gene>
    <name evidence="1" type="ORF">HaLaN_13029</name>
</gene>
<sequence length="107" mass="11885">MEPSLEFWHQLVQLMPAVQQVSFIKHLAAASSADTSLEANLRHITVTLATWDAVWEVPHVGKEKLEEEVAEVSMERHKRVKQQVVFFGMAGIGTRHGASSVTSQYGA</sequence>
<keyword evidence="2" id="KW-1185">Reference proteome</keyword>
<dbReference type="AlphaFoldDB" id="A0A699ZBH5"/>
<reference evidence="1 2" key="1">
    <citation type="submission" date="2020-02" db="EMBL/GenBank/DDBJ databases">
        <title>Draft genome sequence of Haematococcus lacustris strain NIES-144.</title>
        <authorList>
            <person name="Morimoto D."/>
            <person name="Nakagawa S."/>
            <person name="Yoshida T."/>
            <person name="Sawayama S."/>
        </authorList>
    </citation>
    <scope>NUCLEOTIDE SEQUENCE [LARGE SCALE GENOMIC DNA]</scope>
    <source>
        <strain evidence="1 2">NIES-144</strain>
    </source>
</reference>
<evidence type="ECO:0000313" key="2">
    <source>
        <dbReference type="Proteomes" id="UP000485058"/>
    </source>
</evidence>
<protein>
    <submittedName>
        <fullName evidence="1">Uncharacterized protein</fullName>
    </submittedName>
</protein>
<proteinExistence type="predicted"/>
<comment type="caution">
    <text evidence="1">The sequence shown here is derived from an EMBL/GenBank/DDBJ whole genome shotgun (WGS) entry which is preliminary data.</text>
</comment>